<feature type="compositionally biased region" description="Pro residues" evidence="9">
    <location>
        <begin position="723"/>
        <end position="736"/>
    </location>
</feature>
<evidence type="ECO:0000256" key="7">
    <source>
        <dbReference type="ARBA" id="ARBA00022884"/>
    </source>
</evidence>
<gene>
    <name evidence="10" type="ORF">L9F63_006307</name>
</gene>
<evidence type="ECO:0000256" key="3">
    <source>
        <dbReference type="ARBA" id="ARBA00021438"/>
    </source>
</evidence>
<feature type="compositionally biased region" description="Polar residues" evidence="9">
    <location>
        <begin position="35"/>
        <end position="46"/>
    </location>
</feature>
<evidence type="ECO:0000256" key="4">
    <source>
        <dbReference type="ARBA" id="ARBA00022517"/>
    </source>
</evidence>
<dbReference type="GO" id="GO:0005732">
    <property type="term" value="C:sno(s)RNA-containing ribonucleoprotein complex"/>
    <property type="evidence" value="ECO:0007669"/>
    <property type="project" value="InterPro"/>
</dbReference>
<dbReference type="GO" id="GO:0001522">
    <property type="term" value="P:pseudouridine synthesis"/>
    <property type="evidence" value="ECO:0007669"/>
    <property type="project" value="InterPro"/>
</dbReference>
<dbReference type="GO" id="GO:0043489">
    <property type="term" value="P:RNA stabilization"/>
    <property type="evidence" value="ECO:0007669"/>
    <property type="project" value="UniProtKB-ARBA"/>
</dbReference>
<name>A0AAD7ZAI4_DIPPU</name>
<dbReference type="SUPFAM" id="SSF50447">
    <property type="entry name" value="Translation proteins"/>
    <property type="match status" value="1"/>
</dbReference>
<dbReference type="Gene3D" id="2.40.10.230">
    <property type="entry name" value="Probable tRNA pseudouridine synthase domain"/>
    <property type="match status" value="1"/>
</dbReference>
<dbReference type="GO" id="GO:0006364">
    <property type="term" value="P:rRNA processing"/>
    <property type="evidence" value="ECO:0007669"/>
    <property type="project" value="UniProtKB-KW"/>
</dbReference>
<feature type="region of interest" description="Disordered" evidence="9">
    <location>
        <begin position="478"/>
        <end position="604"/>
    </location>
</feature>
<feature type="compositionally biased region" description="Polar residues" evidence="9">
    <location>
        <begin position="130"/>
        <end position="140"/>
    </location>
</feature>
<keyword evidence="6" id="KW-0597">Phosphoprotein</keyword>
<keyword evidence="11" id="KW-1185">Reference proteome</keyword>
<dbReference type="EMBL" id="JASPKZ010009375">
    <property type="protein sequence ID" value="KAJ9577099.1"/>
    <property type="molecule type" value="Genomic_DNA"/>
</dbReference>
<organism evidence="10 11">
    <name type="scientific">Diploptera punctata</name>
    <name type="common">Pacific beetle cockroach</name>
    <dbReference type="NCBI Taxonomy" id="6984"/>
    <lineage>
        <taxon>Eukaryota</taxon>
        <taxon>Metazoa</taxon>
        <taxon>Ecdysozoa</taxon>
        <taxon>Arthropoda</taxon>
        <taxon>Hexapoda</taxon>
        <taxon>Insecta</taxon>
        <taxon>Pterygota</taxon>
        <taxon>Neoptera</taxon>
        <taxon>Polyneoptera</taxon>
        <taxon>Dictyoptera</taxon>
        <taxon>Blattodea</taxon>
        <taxon>Blaberoidea</taxon>
        <taxon>Blaberidae</taxon>
        <taxon>Diplopterinae</taxon>
        <taxon>Diploptera</taxon>
    </lineage>
</organism>
<evidence type="ECO:0000313" key="11">
    <source>
        <dbReference type="Proteomes" id="UP001233999"/>
    </source>
</evidence>
<feature type="region of interest" description="Disordered" evidence="9">
    <location>
        <begin position="408"/>
        <end position="463"/>
    </location>
</feature>
<reference evidence="10" key="1">
    <citation type="journal article" date="2023" name="IScience">
        <title>Live-bearing cockroach genome reveals convergent evolutionary mechanisms linked to viviparity in insects and beyond.</title>
        <authorList>
            <person name="Fouks B."/>
            <person name="Harrison M.C."/>
            <person name="Mikhailova A.A."/>
            <person name="Marchal E."/>
            <person name="English S."/>
            <person name="Carruthers M."/>
            <person name="Jennings E.C."/>
            <person name="Chiamaka E.L."/>
            <person name="Frigard R.A."/>
            <person name="Pippel M."/>
            <person name="Attardo G.M."/>
            <person name="Benoit J.B."/>
            <person name="Bornberg-Bauer E."/>
            <person name="Tobe S.S."/>
        </authorList>
    </citation>
    <scope>NUCLEOTIDE SEQUENCE</scope>
    <source>
        <strain evidence="10">Stay&amp;Tobe</strain>
    </source>
</reference>
<evidence type="ECO:0000256" key="8">
    <source>
        <dbReference type="ARBA" id="ARBA00023242"/>
    </source>
</evidence>
<accession>A0AAD7ZAI4</accession>
<comment type="similarity">
    <text evidence="2">Belongs to the NAF1 family.</text>
</comment>
<evidence type="ECO:0000256" key="1">
    <source>
        <dbReference type="ARBA" id="ARBA00004123"/>
    </source>
</evidence>
<dbReference type="InterPro" id="IPR038664">
    <property type="entry name" value="Gar1/Naf1_Cbf5-bd_sf"/>
</dbReference>
<dbReference type="InterPro" id="IPR009000">
    <property type="entry name" value="Transl_B-barrel_sf"/>
</dbReference>
<feature type="compositionally biased region" description="Low complexity" evidence="9">
    <location>
        <begin position="234"/>
        <end position="250"/>
    </location>
</feature>
<keyword evidence="4" id="KW-0690">Ribosome biogenesis</keyword>
<protein>
    <recommendedName>
        <fullName evidence="3">H/ACA ribonucleoprotein complex non-core subunit NAF1</fullName>
    </recommendedName>
</protein>
<dbReference type="Proteomes" id="UP001233999">
    <property type="component" value="Unassembled WGS sequence"/>
</dbReference>
<keyword evidence="7" id="KW-0694">RNA-binding</keyword>
<feature type="region of interest" description="Disordered" evidence="9">
    <location>
        <begin position="127"/>
        <end position="146"/>
    </location>
</feature>
<dbReference type="PANTHER" id="PTHR31633:SF1">
    <property type="entry name" value="H_ACA RIBONUCLEOPROTEIN COMPLEX NON-CORE SUBUNIT NAF1"/>
    <property type="match status" value="1"/>
</dbReference>
<dbReference type="GO" id="GO:0003723">
    <property type="term" value="F:RNA binding"/>
    <property type="evidence" value="ECO:0007669"/>
    <property type="project" value="UniProtKB-KW"/>
</dbReference>
<comment type="caution">
    <text evidence="10">The sequence shown here is derived from an EMBL/GenBank/DDBJ whole genome shotgun (WGS) entry which is preliminary data.</text>
</comment>
<feature type="compositionally biased region" description="Basic and acidic residues" evidence="9">
    <location>
        <begin position="198"/>
        <end position="208"/>
    </location>
</feature>
<proteinExistence type="inferred from homology"/>
<feature type="compositionally biased region" description="Polar residues" evidence="9">
    <location>
        <begin position="15"/>
        <end position="26"/>
    </location>
</feature>
<evidence type="ECO:0000256" key="6">
    <source>
        <dbReference type="ARBA" id="ARBA00022553"/>
    </source>
</evidence>
<feature type="region of interest" description="Disordered" evidence="9">
    <location>
        <begin position="1"/>
        <end position="46"/>
    </location>
</feature>
<reference evidence="10" key="2">
    <citation type="submission" date="2023-05" db="EMBL/GenBank/DDBJ databases">
        <authorList>
            <person name="Fouks B."/>
        </authorList>
    </citation>
    <scope>NUCLEOTIDE SEQUENCE</scope>
    <source>
        <strain evidence="10">Stay&amp;Tobe</strain>
        <tissue evidence="10">Testes</tissue>
    </source>
</reference>
<dbReference type="GO" id="GO:0000493">
    <property type="term" value="P:box H/ACA snoRNP assembly"/>
    <property type="evidence" value="ECO:0007669"/>
    <property type="project" value="InterPro"/>
</dbReference>
<feature type="compositionally biased region" description="Basic residues" evidence="9">
    <location>
        <begin position="745"/>
        <end position="754"/>
    </location>
</feature>
<feature type="compositionally biased region" description="Low complexity" evidence="9">
    <location>
        <begin position="265"/>
        <end position="276"/>
    </location>
</feature>
<evidence type="ECO:0000256" key="5">
    <source>
        <dbReference type="ARBA" id="ARBA00022552"/>
    </source>
</evidence>
<evidence type="ECO:0000256" key="9">
    <source>
        <dbReference type="SAM" id="MobiDB-lite"/>
    </source>
</evidence>
<evidence type="ECO:0000313" key="10">
    <source>
        <dbReference type="EMBL" id="KAJ9577099.1"/>
    </source>
</evidence>
<comment type="subcellular location">
    <subcellularLocation>
        <location evidence="1">Nucleus</location>
    </subcellularLocation>
</comment>
<feature type="region of interest" description="Disordered" evidence="9">
    <location>
        <begin position="179"/>
        <end position="278"/>
    </location>
</feature>
<feature type="region of interest" description="Disordered" evidence="9">
    <location>
        <begin position="723"/>
        <end position="754"/>
    </location>
</feature>
<sequence length="754" mass="82916">MAGVPTAYRDDSNDKSNSIPKQSTNPEIDDHSSYRLENSTSAQTNKIKTDYLENLLDSSGDGWEKESMKEKIVPRLQENDYHDIGRTCKNVQTSPHNDDTSNKIQNIEPSITESSMTENISESIEDTENEAISSTSSTNVIDPKEGTSIQNSNIFKQSEDNNIEEVNNSLQLICDYGSDSDSDDDIQEIGHSSNIIKSPEENKKDAIDYRNSQVFFSDDSEEDSDSSDEKSDTSDTSSTTSSSSSSSSTSVATENASALRRNESNNAQNNAAAAAATRKNQLMTKGEIAIEDLPPIEDLFISVPEEECIELGKVTNIVDQLVVVQANKNTPPLDLDSILFLDHGKQTLGQIFDVFGQVNEPLYCIRFNSREHIKERGIERDMIVYCAPKTPHTSYVFIPHLLQAKGSDASWTHNNEPPEKFLDYSDDEEERKAKKLMKSEDKKATTDEGSEHPKKKRIRSNSFERRMNERNLRMTALHANQPPTPTIKNTASIRNNNSTNNNNVLQRPPFDGSAWWSDHRLPPPPPCNPSPQRLIHPPTFRLPPPQRFEIPPYPVFSSPPPPPAFSNPHSNTSGTPMRPPHGSAANGPPMRPPHGNSAAGPPLRLPYGNCATGLPVRPPHCNIQARPLMRAPHGNTAAGPSVGLPHGNTVTGQPSHSNTSAVPPMRLPPAGPSMRTPLGNTASGPTMRPSNGNTAATPPMRPIFSQFQGPPFLPFNHTFPPSIPPFNPSHPPPRFGFPPAFSPHMPRHHPPPPP</sequence>
<dbReference type="FunFam" id="2.40.10.230:FF:000002">
    <property type="entry name" value="H/ACA ribonucleoprotein complex non-core subunit NAF1"/>
    <property type="match status" value="1"/>
</dbReference>
<keyword evidence="8" id="KW-0539">Nucleus</keyword>
<dbReference type="InterPro" id="IPR007504">
    <property type="entry name" value="H/ACA_rnp_Gar1/Naf1"/>
</dbReference>
<feature type="compositionally biased region" description="Pro residues" evidence="9">
    <location>
        <begin position="540"/>
        <end position="565"/>
    </location>
</feature>
<dbReference type="Pfam" id="PF04410">
    <property type="entry name" value="Gar1"/>
    <property type="match status" value="1"/>
</dbReference>
<evidence type="ECO:0000256" key="2">
    <source>
        <dbReference type="ARBA" id="ARBA00009801"/>
    </source>
</evidence>
<dbReference type="GO" id="GO:0005634">
    <property type="term" value="C:nucleus"/>
    <property type="evidence" value="ECO:0007669"/>
    <property type="project" value="UniProtKB-SubCell"/>
</dbReference>
<dbReference type="AlphaFoldDB" id="A0AAD7ZAI4"/>
<keyword evidence="5" id="KW-0698">rRNA processing</keyword>
<dbReference type="PANTHER" id="PTHR31633">
    <property type="entry name" value="H/ACA RIBONUCLEOPROTEIN COMPLEX NON-CORE SUBUNIT NAF1"/>
    <property type="match status" value="1"/>
</dbReference>
<feature type="compositionally biased region" description="Basic and acidic residues" evidence="9">
    <location>
        <begin position="437"/>
        <end position="452"/>
    </location>
</feature>
<dbReference type="InterPro" id="IPR040309">
    <property type="entry name" value="Naf1"/>
</dbReference>